<dbReference type="PIRSF" id="PIRSF017082">
    <property type="entry name" value="YflP"/>
    <property type="match status" value="1"/>
</dbReference>
<dbReference type="PANTHER" id="PTHR42928">
    <property type="entry name" value="TRICARBOXYLATE-BINDING PROTEIN"/>
    <property type="match status" value="1"/>
</dbReference>
<dbReference type="OrthoDB" id="9780943at2"/>
<evidence type="ECO:0000313" key="3">
    <source>
        <dbReference type="Proteomes" id="UP000204221"/>
    </source>
</evidence>
<dbReference type="PANTHER" id="PTHR42928:SF3">
    <property type="entry name" value="UPF0065 PROTEIN YFLP"/>
    <property type="match status" value="1"/>
</dbReference>
<dbReference type="KEGG" id="ahg:AHOG_05275"/>
<dbReference type="Gene3D" id="3.40.190.150">
    <property type="entry name" value="Bordetella uptake gene, domain 1"/>
    <property type="match status" value="1"/>
</dbReference>
<reference evidence="2 3" key="1">
    <citation type="submission" date="2017-07" db="EMBL/GenBank/DDBJ databases">
        <title>Complete genome sequence of Actinoalloteichus hoggarensis DSM 45943, type strain of Actinoalloteichus hoggarensis.</title>
        <authorList>
            <person name="Ruckert C."/>
            <person name="Nouioui I."/>
            <person name="Willmese J."/>
            <person name="van Wezel G."/>
            <person name="Klenk H.-P."/>
            <person name="Kalinowski J."/>
            <person name="Zotchev S.B."/>
        </authorList>
    </citation>
    <scope>NUCLEOTIDE SEQUENCE [LARGE SCALE GENOMIC DNA]</scope>
    <source>
        <strain evidence="2 3">DSM 45943</strain>
    </source>
</reference>
<dbReference type="EMBL" id="CP022521">
    <property type="protein sequence ID" value="ASO18708.1"/>
    <property type="molecule type" value="Genomic_DNA"/>
</dbReference>
<organism evidence="2 3">
    <name type="scientific">Actinoalloteichus hoggarensis</name>
    <dbReference type="NCBI Taxonomy" id="1470176"/>
    <lineage>
        <taxon>Bacteria</taxon>
        <taxon>Bacillati</taxon>
        <taxon>Actinomycetota</taxon>
        <taxon>Actinomycetes</taxon>
        <taxon>Pseudonocardiales</taxon>
        <taxon>Pseudonocardiaceae</taxon>
        <taxon>Actinoalloteichus</taxon>
    </lineage>
</organism>
<dbReference type="SUPFAM" id="SSF53850">
    <property type="entry name" value="Periplasmic binding protein-like II"/>
    <property type="match status" value="1"/>
</dbReference>
<dbReference type="Proteomes" id="UP000204221">
    <property type="component" value="Chromosome"/>
</dbReference>
<proteinExistence type="inferred from homology"/>
<keyword evidence="2" id="KW-0675">Receptor</keyword>
<keyword evidence="3" id="KW-1185">Reference proteome</keyword>
<name>A0A221VYZ0_9PSEU</name>
<comment type="similarity">
    <text evidence="1">Belongs to the UPF0065 (bug) family.</text>
</comment>
<sequence>MPSRRQVLSVLGVVGTLVLTGFAAVDASQSTTGATPRSNLRVMAPAAPGGGWDLASREFQQALRGGAVVNNVQVFNVPGAGGTIGLGQFVELGADPTQLMMTGTVMEGAINVNGSAVDLLDTTPIARLAEDYEVIVVPADSPYETLEDFLQVWREDTPGHAVGGGGLGGTDHLLTGLIAREAGVDPEQVNYVSYAGGGEVLTALLSNTVEIGVSGYNDFRDQIEAGNVRALGVSAEEPVDGIDTPTFIEQGIDVALPNWRGLVAPPGITDEQRAELIAVVEEATATPEWADALVRNKWEDSLLTGDDFTEFIREDQARVDAIIEELGL</sequence>
<evidence type="ECO:0000313" key="2">
    <source>
        <dbReference type="EMBL" id="ASO18708.1"/>
    </source>
</evidence>
<protein>
    <submittedName>
        <fullName evidence="2">Tripartite tricarboxylate transporter family receptor</fullName>
    </submittedName>
</protein>
<dbReference type="AlphaFoldDB" id="A0A221VYZ0"/>
<dbReference type="InterPro" id="IPR005064">
    <property type="entry name" value="BUG"/>
</dbReference>
<gene>
    <name evidence="2" type="ORF">AHOG_05275</name>
</gene>
<dbReference type="CDD" id="cd07012">
    <property type="entry name" value="PBP2_Bug_TTT"/>
    <property type="match status" value="1"/>
</dbReference>
<dbReference type="Gene3D" id="3.40.190.10">
    <property type="entry name" value="Periplasmic binding protein-like II"/>
    <property type="match status" value="1"/>
</dbReference>
<dbReference type="RefSeq" id="WP_093944177.1">
    <property type="nucleotide sequence ID" value="NZ_CP022521.1"/>
</dbReference>
<dbReference type="Pfam" id="PF03401">
    <property type="entry name" value="TctC"/>
    <property type="match status" value="1"/>
</dbReference>
<accession>A0A221VYZ0</accession>
<dbReference type="InterPro" id="IPR042100">
    <property type="entry name" value="Bug_dom1"/>
</dbReference>
<evidence type="ECO:0000256" key="1">
    <source>
        <dbReference type="ARBA" id="ARBA00006987"/>
    </source>
</evidence>